<evidence type="ECO:0000313" key="2">
    <source>
        <dbReference type="Proteomes" id="UP000011612"/>
    </source>
</evidence>
<keyword evidence="2" id="KW-1185">Reference proteome</keyword>
<dbReference type="AlphaFoldDB" id="M0HIV1"/>
<sequence>MRPIRSWNASLEENNITVSDMECHLDAVDFQNTVTALGAFGSDVIWEMQLPIPVRPNSSLLGFELLDPPIAELRLDIRRHAPDNEFLRDECCRDVVEAVGNHF</sequence>
<comment type="caution">
    <text evidence="1">The sequence shown here is derived from an EMBL/GenBank/DDBJ whole genome shotgun (WGS) entry which is preliminary data.</text>
</comment>
<dbReference type="Proteomes" id="UP000011612">
    <property type="component" value="Unassembled WGS sequence"/>
</dbReference>
<gene>
    <name evidence="1" type="ORF">C453_12781</name>
</gene>
<evidence type="ECO:0000313" key="1">
    <source>
        <dbReference type="EMBL" id="ELZ84421.1"/>
    </source>
</evidence>
<protein>
    <submittedName>
        <fullName evidence="1">Uncharacterized protein</fullName>
    </submittedName>
</protein>
<reference evidence="1 2" key="1">
    <citation type="journal article" date="2014" name="PLoS Genet.">
        <title>Phylogenetically driven sequencing of extremely halophilic archaea reveals strategies for static and dynamic osmo-response.</title>
        <authorList>
            <person name="Becker E.A."/>
            <person name="Seitzer P.M."/>
            <person name="Tritt A."/>
            <person name="Larsen D."/>
            <person name="Krusor M."/>
            <person name="Yao A.I."/>
            <person name="Wu D."/>
            <person name="Madern D."/>
            <person name="Eisen J.A."/>
            <person name="Darling A.E."/>
            <person name="Facciotti M.T."/>
        </authorList>
    </citation>
    <scope>NUCLEOTIDE SEQUENCE [LARGE SCALE GENOMIC DNA]</scope>
    <source>
        <strain evidence="1 2">ATCC BAA-1513</strain>
    </source>
</reference>
<name>M0HIV1_HALEO</name>
<organism evidence="1 2">
    <name type="scientific">Haloferax elongans ATCC BAA-1513</name>
    <dbReference type="NCBI Taxonomy" id="1230453"/>
    <lineage>
        <taxon>Archaea</taxon>
        <taxon>Methanobacteriati</taxon>
        <taxon>Methanobacteriota</taxon>
        <taxon>Stenosarchaea group</taxon>
        <taxon>Halobacteria</taxon>
        <taxon>Halobacteriales</taxon>
        <taxon>Haloferacaceae</taxon>
        <taxon>Haloferax</taxon>
    </lineage>
</organism>
<accession>M0HIV1</accession>
<dbReference type="EMBL" id="AOLK01000020">
    <property type="protein sequence ID" value="ELZ84421.1"/>
    <property type="molecule type" value="Genomic_DNA"/>
</dbReference>
<proteinExistence type="predicted"/>